<sequence length="177" mass="20422">MNLVDIVGGKVVIHPDLYFVPAFKRLYEHDTSEDKIHQELVITYIVLMHKWSSPYKKSMDASTREIRLKEQVFNDVNYQLTEDEKIAEQEYIDWQNTRILKMLDAQMNKLDSVTKWYEESLDDCLDEKKIKDLLAGMGSTANTIKSIEALKSMVQAEELTMGKVKGDAKVNPYELAG</sequence>
<organism evidence="1 2">
    <name type="scientific">uncultured phage cr56_1</name>
    <dbReference type="NCBI Taxonomy" id="2772081"/>
    <lineage>
        <taxon>Viruses</taxon>
        <taxon>Duplodnaviria</taxon>
        <taxon>Heunggongvirae</taxon>
        <taxon>Uroviricota</taxon>
        <taxon>Caudoviricetes</taxon>
        <taxon>Crassvirales</taxon>
        <taxon>Suoliviridae</taxon>
        <taxon>Loutivirinae</taxon>
        <taxon>Buchavirus</taxon>
        <taxon>Buchavirus faecalis</taxon>
    </lineage>
</organism>
<name>A0A7M1RR24_9CAUD</name>
<dbReference type="Proteomes" id="UP000593741">
    <property type="component" value="Genome"/>
</dbReference>
<evidence type="ECO:0000313" key="1">
    <source>
        <dbReference type="EMBL" id="QOR56885.1"/>
    </source>
</evidence>
<evidence type="ECO:0000313" key="2">
    <source>
        <dbReference type="Proteomes" id="UP000593741"/>
    </source>
</evidence>
<reference evidence="1 2" key="1">
    <citation type="submission" date="2020-07" db="EMBL/GenBank/DDBJ databases">
        <title>Taxonomic proposal: Crassvirales, a new order of highly abundant and diverse bacterial viruses.</title>
        <authorList>
            <person name="Shkoporov A.N."/>
            <person name="Stockdale S.R."/>
            <person name="Guerin E."/>
            <person name="Ross R.P."/>
            <person name="Hill C."/>
        </authorList>
    </citation>
    <scope>NUCLEOTIDE SEQUENCE [LARGE SCALE GENOMIC DNA]</scope>
</reference>
<protein>
    <submittedName>
        <fullName evidence="1">Uncharacterized protein</fullName>
    </submittedName>
</protein>
<dbReference type="KEGG" id="vg:65130804"/>
<dbReference type="RefSeq" id="YP_010112337.1">
    <property type="nucleotide sequence ID" value="NC_055890.1"/>
</dbReference>
<dbReference type="EMBL" id="MT774397">
    <property type="protein sequence ID" value="QOR56885.1"/>
    <property type="molecule type" value="Genomic_DNA"/>
</dbReference>
<accession>A0A7M1RR24</accession>
<dbReference type="GeneID" id="65130804"/>
<keyword evidence="2" id="KW-1185">Reference proteome</keyword>
<proteinExistence type="predicted"/>